<name>A0A8J2P4D9_9HEXA</name>
<comment type="caution">
    <text evidence="1">The sequence shown here is derived from an EMBL/GenBank/DDBJ whole genome shotgun (WGS) entry which is preliminary data.</text>
</comment>
<gene>
    <name evidence="1" type="ORF">AFUS01_LOCUS19265</name>
</gene>
<protein>
    <recommendedName>
        <fullName evidence="3">NFX1-type zinc finger-containing protein 1</fullName>
    </recommendedName>
</protein>
<feature type="non-terminal residue" evidence="1">
    <location>
        <position position="1"/>
    </location>
</feature>
<evidence type="ECO:0008006" key="3">
    <source>
        <dbReference type="Google" id="ProtNLM"/>
    </source>
</evidence>
<reference evidence="1" key="1">
    <citation type="submission" date="2021-06" db="EMBL/GenBank/DDBJ databases">
        <authorList>
            <person name="Hodson N. C."/>
            <person name="Mongue J. A."/>
            <person name="Jaron S. K."/>
        </authorList>
    </citation>
    <scope>NUCLEOTIDE SEQUENCE</scope>
</reference>
<organism evidence="1 2">
    <name type="scientific">Allacma fusca</name>
    <dbReference type="NCBI Taxonomy" id="39272"/>
    <lineage>
        <taxon>Eukaryota</taxon>
        <taxon>Metazoa</taxon>
        <taxon>Ecdysozoa</taxon>
        <taxon>Arthropoda</taxon>
        <taxon>Hexapoda</taxon>
        <taxon>Collembola</taxon>
        <taxon>Symphypleona</taxon>
        <taxon>Sminthuridae</taxon>
        <taxon>Allacma</taxon>
    </lineage>
</organism>
<proteinExistence type="predicted"/>
<dbReference type="OrthoDB" id="2423195at2759"/>
<dbReference type="AlphaFoldDB" id="A0A8J2P4D9"/>
<evidence type="ECO:0000313" key="1">
    <source>
        <dbReference type="EMBL" id="CAG7730639.1"/>
    </source>
</evidence>
<accession>A0A8J2P4D9</accession>
<sequence>MVKTFSCGHKTSYKCSEPLPTTCGKTKRIIRGPCGHELIILCGLDEAPKCHEIVTQKLPCGHTRRLACYRKSDPCDYEVSVPRNGCNHTLKRYCHGSLKEKLDQPCEEECGRFCKRGHPCRSGHQCGEACPPCETMVSFLFECHHRLTIPCYEGDCREAQYCRESCSRPRSCDHPCNLACGKHGLQKCPPCKIIVNTERSCGHNWTHPCWVDESQVPCEELVNVQNMSSCGHRIELKCFQAAQLVGKEAVFFCESRCNYYFDPSQDGCGHFCTGICKECADNSFHRQCQEKCQKILFCGHKCQSRCSSVCPPCQELCEYSCAHAHCNHLCGFPCLPCKKPCTYECPHDKCTAECGQECNKLPCEYPCPKYLKCGHMCSGFCGEPCPRLCTICDKQELLSTDLLGKTSIEKTDRFILLVDCGHTFDAEAVKDLMNKPFVLG</sequence>
<dbReference type="Proteomes" id="UP000708208">
    <property type="component" value="Unassembled WGS sequence"/>
</dbReference>
<dbReference type="EMBL" id="CAJVCH010197469">
    <property type="protein sequence ID" value="CAG7730639.1"/>
    <property type="molecule type" value="Genomic_DNA"/>
</dbReference>
<evidence type="ECO:0000313" key="2">
    <source>
        <dbReference type="Proteomes" id="UP000708208"/>
    </source>
</evidence>
<keyword evidence="2" id="KW-1185">Reference proteome</keyword>